<evidence type="ECO:0000313" key="2">
    <source>
        <dbReference type="EMBL" id="MBW79151.1"/>
    </source>
</evidence>
<sequence>MQLNGVANGFDFWVILTILLPLMASNPRAPFPLCPGLPGKPARGHQLKLFTRSGTSANAGNVFGMWPRFSLRPFQHWVKFCFFIFCCCCKNYPRGRSDGEARLYRYFVVLISFMSTPSSRAFHTY</sequence>
<feature type="signal peptide" evidence="1">
    <location>
        <begin position="1"/>
        <end position="24"/>
    </location>
</feature>
<proteinExistence type="predicted"/>
<reference evidence="2" key="1">
    <citation type="submission" date="2018-01" db="EMBL/GenBank/DDBJ databases">
        <title>An insight into the sialome of Amazonian anophelines.</title>
        <authorList>
            <person name="Ribeiro J.M."/>
            <person name="Scarpassa V."/>
            <person name="Calvo E."/>
        </authorList>
    </citation>
    <scope>NUCLEOTIDE SEQUENCE</scope>
</reference>
<organism evidence="2">
    <name type="scientific">Anopheles darlingi</name>
    <name type="common">Mosquito</name>
    <dbReference type="NCBI Taxonomy" id="43151"/>
    <lineage>
        <taxon>Eukaryota</taxon>
        <taxon>Metazoa</taxon>
        <taxon>Ecdysozoa</taxon>
        <taxon>Arthropoda</taxon>
        <taxon>Hexapoda</taxon>
        <taxon>Insecta</taxon>
        <taxon>Pterygota</taxon>
        <taxon>Neoptera</taxon>
        <taxon>Endopterygota</taxon>
        <taxon>Diptera</taxon>
        <taxon>Nematocera</taxon>
        <taxon>Culicoidea</taxon>
        <taxon>Culicidae</taxon>
        <taxon>Anophelinae</taxon>
        <taxon>Anopheles</taxon>
    </lineage>
</organism>
<dbReference type="EMBL" id="GGFL01014973">
    <property type="protein sequence ID" value="MBW79151.1"/>
    <property type="molecule type" value="Transcribed_RNA"/>
</dbReference>
<dbReference type="AlphaFoldDB" id="A0A2M4DNP8"/>
<protein>
    <submittedName>
        <fullName evidence="2">Putative secreted protein</fullName>
    </submittedName>
</protein>
<feature type="chain" id="PRO_5014856930" evidence="1">
    <location>
        <begin position="25"/>
        <end position="125"/>
    </location>
</feature>
<accession>A0A2M4DNP8</accession>
<evidence type="ECO:0000256" key="1">
    <source>
        <dbReference type="SAM" id="SignalP"/>
    </source>
</evidence>
<name>A0A2M4DNP8_ANODA</name>
<keyword evidence="1" id="KW-0732">Signal</keyword>